<accession>A0A1Q8QWG2</accession>
<dbReference type="PANTHER" id="PTHR21240:SF28">
    <property type="entry name" value="ISO-OROTATE DECARBOXYLASE (EUROFUNG)"/>
    <property type="match status" value="1"/>
</dbReference>
<reference evidence="3 4" key="1">
    <citation type="submission" date="2016-09" db="EMBL/GenBank/DDBJ databases">
        <title>Complete genome of Desulfosporosinus sp. OL.</title>
        <authorList>
            <person name="Mardanov A."/>
            <person name="Beletsky A."/>
            <person name="Panova A."/>
            <person name="Karnachuk O."/>
            <person name="Ravin N."/>
        </authorList>
    </citation>
    <scope>NUCLEOTIDE SEQUENCE [LARGE SCALE GENOMIC DNA]</scope>
    <source>
        <strain evidence="3 4">OL</strain>
    </source>
</reference>
<organism evidence="3 4">
    <name type="scientific">Desulfosporosinus metallidurans</name>
    <dbReference type="NCBI Taxonomy" id="1888891"/>
    <lineage>
        <taxon>Bacteria</taxon>
        <taxon>Bacillati</taxon>
        <taxon>Bacillota</taxon>
        <taxon>Clostridia</taxon>
        <taxon>Eubacteriales</taxon>
        <taxon>Desulfitobacteriaceae</taxon>
        <taxon>Desulfosporosinus</taxon>
    </lineage>
</organism>
<dbReference type="GO" id="GO:0016831">
    <property type="term" value="F:carboxy-lyase activity"/>
    <property type="evidence" value="ECO:0007669"/>
    <property type="project" value="InterPro"/>
</dbReference>
<dbReference type="SUPFAM" id="SSF51556">
    <property type="entry name" value="Metallo-dependent hydrolases"/>
    <property type="match status" value="1"/>
</dbReference>
<keyword evidence="4" id="KW-1185">Reference proteome</keyword>
<evidence type="ECO:0000313" key="3">
    <source>
        <dbReference type="EMBL" id="OLN31671.1"/>
    </source>
</evidence>
<dbReference type="Proteomes" id="UP000186102">
    <property type="component" value="Unassembled WGS sequence"/>
</dbReference>
<name>A0A1Q8QWG2_9FIRM</name>
<dbReference type="GO" id="GO:0016787">
    <property type="term" value="F:hydrolase activity"/>
    <property type="evidence" value="ECO:0007669"/>
    <property type="project" value="InterPro"/>
</dbReference>
<dbReference type="Pfam" id="PF04909">
    <property type="entry name" value="Amidohydro_2"/>
    <property type="match status" value="1"/>
</dbReference>
<dbReference type="InterPro" id="IPR032465">
    <property type="entry name" value="ACMSD"/>
</dbReference>
<dbReference type="GO" id="GO:0005737">
    <property type="term" value="C:cytoplasm"/>
    <property type="evidence" value="ECO:0007669"/>
    <property type="project" value="TreeGrafter"/>
</dbReference>
<gene>
    <name evidence="3" type="ORF">DSOL_2359</name>
</gene>
<dbReference type="PANTHER" id="PTHR21240">
    <property type="entry name" value="2-AMINO-3-CARBOXYLMUCONATE-6-SEMIALDEHYDE DECARBOXYLASE"/>
    <property type="match status" value="1"/>
</dbReference>
<dbReference type="AlphaFoldDB" id="A0A1Q8QWG2"/>
<sequence length="302" mass="34273">MKPDHILDFHTHFPAKKTGMAMRELHPQVKAYAKELREHWREVFDFPEPEKKQRGNQAQGERWAAEVKNHGLEKVVFMTGGGNNVLADVVRQHPQEFLGFAHHDLCAPNAVEEMQHALNDLGLIGYKWFGPLTTLPFEAPELKPFWRLLADRKVPVLIHFGVLGGAGGIVRHPRISPITLAEVAQEYTDIPFIIPHFGAGYFQDLLHLAWSSPNVYIDTSGSNDWIRWMPKPLSLKDLFATALDTVGPNRIIFGTDSSWFPRGWAKKYFELQTQVCTELGVSQEEMNAIFYHNGATLLGLEK</sequence>
<dbReference type="OrthoDB" id="9771932at2"/>
<keyword evidence="1" id="KW-0456">Lyase</keyword>
<dbReference type="InterPro" id="IPR006680">
    <property type="entry name" value="Amidohydro-rel"/>
</dbReference>
<dbReference type="Gene3D" id="3.20.20.140">
    <property type="entry name" value="Metal-dependent hydrolases"/>
    <property type="match status" value="1"/>
</dbReference>
<evidence type="ECO:0000256" key="1">
    <source>
        <dbReference type="ARBA" id="ARBA00023239"/>
    </source>
</evidence>
<comment type="caution">
    <text evidence="3">The sequence shown here is derived from an EMBL/GenBank/DDBJ whole genome shotgun (WGS) entry which is preliminary data.</text>
</comment>
<proteinExistence type="predicted"/>
<dbReference type="InterPro" id="IPR032466">
    <property type="entry name" value="Metal_Hydrolase"/>
</dbReference>
<dbReference type="RefSeq" id="WP_083642490.1">
    <property type="nucleotide sequence ID" value="NZ_MLBF01000015.1"/>
</dbReference>
<evidence type="ECO:0000259" key="2">
    <source>
        <dbReference type="Pfam" id="PF04909"/>
    </source>
</evidence>
<dbReference type="GO" id="GO:0019748">
    <property type="term" value="P:secondary metabolic process"/>
    <property type="evidence" value="ECO:0007669"/>
    <property type="project" value="TreeGrafter"/>
</dbReference>
<feature type="domain" description="Amidohydrolase-related" evidence="2">
    <location>
        <begin position="8"/>
        <end position="300"/>
    </location>
</feature>
<protein>
    <submittedName>
        <fullName evidence="3">2-amino-3-carboxymuconate-6-semialdehydedecarboxylase</fullName>
    </submittedName>
</protein>
<dbReference type="EMBL" id="MLBF01000015">
    <property type="protein sequence ID" value="OLN31671.1"/>
    <property type="molecule type" value="Genomic_DNA"/>
</dbReference>
<evidence type="ECO:0000313" key="4">
    <source>
        <dbReference type="Proteomes" id="UP000186102"/>
    </source>
</evidence>
<dbReference type="STRING" id="1888891.DSOL_2359"/>